<comment type="caution">
    <text evidence="1">The sequence shown here is derived from an EMBL/GenBank/DDBJ whole genome shotgun (WGS) entry which is preliminary data.</text>
</comment>
<evidence type="ECO:0000313" key="2">
    <source>
        <dbReference type="Proteomes" id="UP000265520"/>
    </source>
</evidence>
<dbReference type="Proteomes" id="UP000265520">
    <property type="component" value="Unassembled WGS sequence"/>
</dbReference>
<dbReference type="AlphaFoldDB" id="A0A392UD02"/>
<keyword evidence="2" id="KW-1185">Reference proteome</keyword>
<feature type="non-terminal residue" evidence="1">
    <location>
        <position position="1"/>
    </location>
</feature>
<reference evidence="1 2" key="1">
    <citation type="journal article" date="2018" name="Front. Plant Sci.">
        <title>Red Clover (Trifolium pratense) and Zigzag Clover (T. medium) - A Picture of Genomic Similarities and Differences.</title>
        <authorList>
            <person name="Dluhosova J."/>
            <person name="Istvanek J."/>
            <person name="Nedelnik J."/>
            <person name="Repkova J."/>
        </authorList>
    </citation>
    <scope>NUCLEOTIDE SEQUENCE [LARGE SCALE GENOMIC DNA]</scope>
    <source>
        <strain evidence="2">cv. 10/8</strain>
        <tissue evidence="1">Leaf</tissue>
    </source>
</reference>
<proteinExistence type="predicted"/>
<protein>
    <submittedName>
        <fullName evidence="1">Uncharacterized protein</fullName>
    </submittedName>
</protein>
<sequence>FYANCWIDLTVEILAAGTAVEILIADDPDPGK</sequence>
<organism evidence="1 2">
    <name type="scientific">Trifolium medium</name>
    <dbReference type="NCBI Taxonomy" id="97028"/>
    <lineage>
        <taxon>Eukaryota</taxon>
        <taxon>Viridiplantae</taxon>
        <taxon>Streptophyta</taxon>
        <taxon>Embryophyta</taxon>
        <taxon>Tracheophyta</taxon>
        <taxon>Spermatophyta</taxon>
        <taxon>Magnoliopsida</taxon>
        <taxon>eudicotyledons</taxon>
        <taxon>Gunneridae</taxon>
        <taxon>Pentapetalae</taxon>
        <taxon>rosids</taxon>
        <taxon>fabids</taxon>
        <taxon>Fabales</taxon>
        <taxon>Fabaceae</taxon>
        <taxon>Papilionoideae</taxon>
        <taxon>50 kb inversion clade</taxon>
        <taxon>NPAAA clade</taxon>
        <taxon>Hologalegina</taxon>
        <taxon>IRL clade</taxon>
        <taxon>Trifolieae</taxon>
        <taxon>Trifolium</taxon>
    </lineage>
</organism>
<name>A0A392UD02_9FABA</name>
<evidence type="ECO:0000313" key="1">
    <source>
        <dbReference type="EMBL" id="MCI70727.1"/>
    </source>
</evidence>
<accession>A0A392UD02</accession>
<dbReference type="EMBL" id="LXQA010781812">
    <property type="protein sequence ID" value="MCI70727.1"/>
    <property type="molecule type" value="Genomic_DNA"/>
</dbReference>